<keyword evidence="3" id="KW-1185">Reference proteome</keyword>
<dbReference type="PROSITE" id="PS00352">
    <property type="entry name" value="CSD_1"/>
    <property type="match status" value="1"/>
</dbReference>
<dbReference type="InterPro" id="IPR011129">
    <property type="entry name" value="CSD"/>
</dbReference>
<dbReference type="InterPro" id="IPR002059">
    <property type="entry name" value="CSP_DNA-bd"/>
</dbReference>
<reference evidence="2" key="2">
    <citation type="submission" date="2025-09" db="UniProtKB">
        <authorList>
            <consortium name="Ensembl"/>
        </authorList>
    </citation>
    <scope>IDENTIFICATION</scope>
</reference>
<accession>A0A8C5MBZ3</accession>
<dbReference type="Gene3D" id="2.40.50.140">
    <property type="entry name" value="Nucleic acid-binding proteins"/>
    <property type="match status" value="1"/>
</dbReference>
<organism evidence="2 3">
    <name type="scientific">Leptobrachium leishanense</name>
    <name type="common">Leishan spiny toad</name>
    <dbReference type="NCBI Taxonomy" id="445787"/>
    <lineage>
        <taxon>Eukaryota</taxon>
        <taxon>Metazoa</taxon>
        <taxon>Chordata</taxon>
        <taxon>Craniata</taxon>
        <taxon>Vertebrata</taxon>
        <taxon>Euteleostomi</taxon>
        <taxon>Amphibia</taxon>
        <taxon>Batrachia</taxon>
        <taxon>Anura</taxon>
        <taxon>Pelobatoidea</taxon>
        <taxon>Megophryidae</taxon>
        <taxon>Leptobrachium</taxon>
    </lineage>
</organism>
<dbReference type="InterPro" id="IPR012340">
    <property type="entry name" value="NA-bd_OB-fold"/>
</dbReference>
<dbReference type="SUPFAM" id="SSF50249">
    <property type="entry name" value="Nucleic acid-binding proteins"/>
    <property type="match status" value="1"/>
</dbReference>
<evidence type="ECO:0000313" key="3">
    <source>
        <dbReference type="Proteomes" id="UP000694569"/>
    </source>
</evidence>
<proteinExistence type="predicted"/>
<dbReference type="InterPro" id="IPR019844">
    <property type="entry name" value="CSD_CS"/>
</dbReference>
<reference evidence="2" key="1">
    <citation type="submission" date="2025-08" db="UniProtKB">
        <authorList>
            <consortium name="Ensembl"/>
        </authorList>
    </citation>
    <scope>IDENTIFICATION</scope>
</reference>
<dbReference type="InterPro" id="IPR050181">
    <property type="entry name" value="Cold_shock_domain"/>
</dbReference>
<name>A0A8C5MBZ3_9ANUR</name>
<evidence type="ECO:0000259" key="1">
    <source>
        <dbReference type="PROSITE" id="PS51857"/>
    </source>
</evidence>
<dbReference type="Proteomes" id="UP000694569">
    <property type="component" value="Unplaced"/>
</dbReference>
<dbReference type="PROSITE" id="PS51857">
    <property type="entry name" value="CSD_2"/>
    <property type="match status" value="1"/>
</dbReference>
<sequence length="163" mass="18118">MKGKECQSNAIQCPQEPSVLGTVKWFNVRIGYGFINRDNTKEDVFVHQTAIKKNNPRKNLCSYRSSNVTGPGGGFQFKAVNMQQTVNIIGVIHVAEEVLQVITSQTTKTGRLERINSSPEKATETVDSDEDEFEDDSDAFLLRRCHEPGLAAVQKCGCEPKVQ</sequence>
<dbReference type="Pfam" id="PF00313">
    <property type="entry name" value="CSD"/>
    <property type="match status" value="1"/>
</dbReference>
<dbReference type="SMART" id="SM00357">
    <property type="entry name" value="CSP"/>
    <property type="match status" value="1"/>
</dbReference>
<dbReference type="GeneTree" id="ENSGT00940000153341"/>
<protein>
    <recommendedName>
        <fullName evidence="1">CSD domain-containing protein</fullName>
    </recommendedName>
</protein>
<dbReference type="Ensembl" id="ENSLLET00000012947.1">
    <property type="protein sequence ID" value="ENSLLEP00000012460.1"/>
    <property type="gene ID" value="ENSLLEG00000007856.1"/>
</dbReference>
<dbReference type="PRINTS" id="PR00050">
    <property type="entry name" value="COLDSHOCK"/>
</dbReference>
<feature type="domain" description="CSD" evidence="1">
    <location>
        <begin position="18"/>
        <end position="90"/>
    </location>
</feature>
<evidence type="ECO:0000313" key="2">
    <source>
        <dbReference type="Ensembl" id="ENSLLEP00000012460.1"/>
    </source>
</evidence>
<dbReference type="GO" id="GO:0003676">
    <property type="term" value="F:nucleic acid binding"/>
    <property type="evidence" value="ECO:0007669"/>
    <property type="project" value="InterPro"/>
</dbReference>
<dbReference type="AlphaFoldDB" id="A0A8C5MBZ3"/>
<dbReference type="PANTHER" id="PTHR11544">
    <property type="entry name" value="COLD SHOCK DOMAIN CONTAINING PROTEINS"/>
    <property type="match status" value="1"/>
</dbReference>
<dbReference type="CDD" id="cd04458">
    <property type="entry name" value="CSP_CDS"/>
    <property type="match status" value="1"/>
</dbReference>